<comment type="caution">
    <text evidence="2">The sequence shown here is derived from an EMBL/GenBank/DDBJ whole genome shotgun (WGS) entry which is preliminary data.</text>
</comment>
<dbReference type="CDD" id="cd23763">
    <property type="entry name" value="ASKHA_ATPase_ROK"/>
    <property type="match status" value="1"/>
</dbReference>
<dbReference type="AlphaFoldDB" id="A8RUE0"/>
<dbReference type="EMBL" id="ABCC02000033">
    <property type="protein sequence ID" value="EDP15816.1"/>
    <property type="molecule type" value="Genomic_DNA"/>
</dbReference>
<evidence type="ECO:0000256" key="1">
    <source>
        <dbReference type="ARBA" id="ARBA00006479"/>
    </source>
</evidence>
<dbReference type="eggNOG" id="COG1940">
    <property type="taxonomic scope" value="Bacteria"/>
</dbReference>
<proteinExistence type="inferred from homology"/>
<dbReference type="SUPFAM" id="SSF53067">
    <property type="entry name" value="Actin-like ATPase domain"/>
    <property type="match status" value="1"/>
</dbReference>
<dbReference type="Proteomes" id="UP000005396">
    <property type="component" value="Unassembled WGS sequence"/>
</dbReference>
<evidence type="ECO:0000313" key="2">
    <source>
        <dbReference type="EMBL" id="EDP15816.1"/>
    </source>
</evidence>
<evidence type="ECO:0000313" key="3">
    <source>
        <dbReference type="Proteomes" id="UP000005396"/>
    </source>
</evidence>
<dbReference type="Pfam" id="PF00480">
    <property type="entry name" value="ROK"/>
    <property type="match status" value="1"/>
</dbReference>
<dbReference type="PaxDb" id="411902-CLOBOL_03987"/>
<dbReference type="PANTHER" id="PTHR18964:SF149">
    <property type="entry name" value="BIFUNCTIONAL UDP-N-ACETYLGLUCOSAMINE 2-EPIMERASE_N-ACETYLMANNOSAMINE KINASE"/>
    <property type="match status" value="1"/>
</dbReference>
<reference evidence="2 3" key="1">
    <citation type="submission" date="2007-08" db="EMBL/GenBank/DDBJ databases">
        <authorList>
            <person name="Fulton L."/>
            <person name="Clifton S."/>
            <person name="Fulton B."/>
            <person name="Xu J."/>
            <person name="Minx P."/>
            <person name="Pepin K.H."/>
            <person name="Johnson M."/>
            <person name="Thiruvilangam P."/>
            <person name="Bhonagiri V."/>
            <person name="Nash W.E."/>
            <person name="Mardis E.R."/>
            <person name="Wilson R.K."/>
        </authorList>
    </citation>
    <scope>NUCLEOTIDE SEQUENCE [LARGE SCALE GENOMIC DNA]</scope>
    <source>
        <strain evidence="3">ATCC BAA-613 / DSM 15670 / CCUG 46953 / JCM 12243 / WAL 16351</strain>
    </source>
</reference>
<accession>A8RUE0</accession>
<comment type="similarity">
    <text evidence="1">Belongs to the ROK (NagC/XylR) family.</text>
</comment>
<reference evidence="2 3" key="2">
    <citation type="submission" date="2007-09" db="EMBL/GenBank/DDBJ databases">
        <title>Draft genome sequence of Clostridium bolteae (ATCC BAA-613).</title>
        <authorList>
            <person name="Sudarsanam P."/>
            <person name="Ley R."/>
            <person name="Guruge J."/>
            <person name="Turnbaugh P.J."/>
            <person name="Mahowald M."/>
            <person name="Liep D."/>
            <person name="Gordon J."/>
        </authorList>
    </citation>
    <scope>NUCLEOTIDE SEQUENCE [LARGE SCALE GENOMIC DNA]</scope>
    <source>
        <strain evidence="3">ATCC BAA-613 / DSM 15670 / CCUG 46953 / JCM 12243 / WAL 16351</strain>
    </source>
</reference>
<name>A8RUE0_ENTBW</name>
<gene>
    <name evidence="2" type="ORF">CLOBOL_03987</name>
</gene>
<organism evidence="2 3">
    <name type="scientific">Enterocloster bolteae (strain ATCC BAA-613 / DSM 15670 / CCUG 46953 / JCM 12243 / WAL 16351)</name>
    <name type="common">Clostridium bolteae</name>
    <dbReference type="NCBI Taxonomy" id="411902"/>
    <lineage>
        <taxon>Bacteria</taxon>
        <taxon>Bacillati</taxon>
        <taxon>Bacillota</taxon>
        <taxon>Clostridia</taxon>
        <taxon>Lachnospirales</taxon>
        <taxon>Lachnospiraceae</taxon>
        <taxon>Enterocloster</taxon>
    </lineage>
</organism>
<dbReference type="Gene3D" id="3.30.420.40">
    <property type="match status" value="2"/>
</dbReference>
<dbReference type="InterPro" id="IPR043129">
    <property type="entry name" value="ATPase_NBD"/>
</dbReference>
<evidence type="ECO:0008006" key="4">
    <source>
        <dbReference type="Google" id="ProtNLM"/>
    </source>
</evidence>
<protein>
    <recommendedName>
        <fullName evidence="4">Glucokinase</fullName>
    </recommendedName>
</protein>
<sequence>MMNFAYRQEVNMKYVLGFDIGGTKSAILLARPGKENVEFLERKAIPTHGTWKEVLGCLADKGKAFLESHQISGKECCIGISCGGPLDSERGVILSPPNLPGWDQVPIVSYLEQRLDMDARLKNDADACALAEWRYGAGRGCRHMIFLTFGTGLGAGLVLNGRLYEGACGMAGEAGHVRLAEEGPVGYEKAGSFEGFCSGGGIARLARSMAEDALKAGRPVSYMKEGGLDDITARDVAEAAEMGCADAGEVLAVSGRYFGRGLAMLVDILNPERIVAGGIYARAGRFLKDEMEKELRREALPASVNACCILPCGLGEQIGDYGAVMAALEMWEE</sequence>
<dbReference type="HOGENOM" id="CLU_036604_0_4_9"/>
<dbReference type="InterPro" id="IPR000600">
    <property type="entry name" value="ROK"/>
</dbReference>
<dbReference type="PANTHER" id="PTHR18964">
    <property type="entry name" value="ROK (REPRESSOR, ORF, KINASE) FAMILY"/>
    <property type="match status" value="1"/>
</dbReference>